<dbReference type="GO" id="GO:0003677">
    <property type="term" value="F:DNA binding"/>
    <property type="evidence" value="ECO:0007669"/>
    <property type="project" value="UniProtKB-UniRule"/>
</dbReference>
<keyword evidence="8 11" id="KW-0804">Transcription</keyword>
<evidence type="ECO:0000313" key="13">
    <source>
        <dbReference type="Proteomes" id="UP000107385"/>
    </source>
</evidence>
<dbReference type="GO" id="GO:0000428">
    <property type="term" value="C:DNA-directed RNA polymerase complex"/>
    <property type="evidence" value="ECO:0007669"/>
    <property type="project" value="UniProtKB-UniRule"/>
</dbReference>
<evidence type="ECO:0000256" key="9">
    <source>
        <dbReference type="ARBA" id="ARBA00026040"/>
    </source>
</evidence>
<keyword evidence="6 11" id="KW-0548">Nucleotidyltransferase</keyword>
<dbReference type="Pfam" id="PF03396">
    <property type="entry name" value="Pox_RNA_pol_35"/>
    <property type="match status" value="1"/>
</dbReference>
<accession>A0A0A7MC70</accession>
<evidence type="ECO:0000256" key="1">
    <source>
        <dbReference type="ARBA" id="ARBA00010538"/>
    </source>
</evidence>
<evidence type="ECO:0000256" key="4">
    <source>
        <dbReference type="ARBA" id="ARBA00022478"/>
    </source>
</evidence>
<dbReference type="EC" id="2.7.7.6" evidence="2 11"/>
<sequence length="337" mass="37369">MASARTTTDPAAGACDKGAGRALVGEAVVEVALPPPVASLLKHEFAFHAQWPALTQGVVLENSTTCVNEEWLTALEYAPTRHVFHAHVEDVLERRAGLCLHLKFAQSAAGQYVTLHDPDYYLVRDGRLEPVPKPAELRETLLHTFHDYRPKSEQSIELVMFSAGVEVSDSLVDALAAFLDTEAFRREHANVRVVHPSEFRGYAPYTAIAPSGRLTFFMTTYAWLDDRRQFRDVMAFLERRVLEDVATHSVAVDAEPDPRTPASVYCTASGVLYVNDILTACVARFFGCNARLDSFHRFDVRRADTEELLRAVKDAFAKLRTAEPRPRGAAAEARGGN</sequence>
<comment type="subunit">
    <text evidence="9">The DNA-dependent RNA polymerase used for intermediate and late genes expression consists of eight subunits 147 kDa, 133 kDa, 35 kDa, 30 kDa, 22 kDa, 19 kDa, 18 kDa and 7 kDa totalling more than 500 kDa in mass. The same holoenzyme, with the addition of the transcription-specificity factor RAP94, is used for early gene expression.</text>
</comment>
<evidence type="ECO:0000256" key="2">
    <source>
        <dbReference type="ARBA" id="ARBA00012418"/>
    </source>
</evidence>
<dbReference type="OrthoDB" id="9366at10239"/>
<evidence type="ECO:0000256" key="11">
    <source>
        <dbReference type="PIRNR" id="PIRNR000746"/>
    </source>
</evidence>
<proteinExistence type="inferred from homology"/>
<dbReference type="EMBL" id="KM502564">
    <property type="protein sequence ID" value="AIZ77357.1"/>
    <property type="molecule type" value="Genomic_DNA"/>
</dbReference>
<reference evidence="12 13" key="1">
    <citation type="submission" date="2014-09" db="EMBL/GenBank/DDBJ databases">
        <title>Parapoxvirus (PPV) of red deer reveals sub-clinical infection and confirms a unique species.</title>
        <authorList>
            <person name="Friederichs S."/>
            <person name="Stefan K."/>
            <person name="Helmut B."/>
            <person name="Heike L."/>
            <person name="Mathias B."/>
        </authorList>
    </citation>
    <scope>NUCLEOTIDE SEQUENCE [LARGE SCALE GENOMIC DNA]</scope>
    <source>
        <strain evidence="12">HL953</strain>
    </source>
</reference>
<name>A0A0A7MC70_9POXV</name>
<dbReference type="InterPro" id="IPR005059">
    <property type="entry name" value="DNA-dir_RNA_pol_35kDa_poxviral"/>
</dbReference>
<dbReference type="PIRSF" id="PIRSF000746">
    <property type="entry name" value="Rpo35"/>
    <property type="match status" value="1"/>
</dbReference>
<dbReference type="GO" id="GO:0019083">
    <property type="term" value="P:viral transcription"/>
    <property type="evidence" value="ECO:0007669"/>
    <property type="project" value="UniProtKB-UniRule"/>
</dbReference>
<evidence type="ECO:0000256" key="10">
    <source>
        <dbReference type="ARBA" id="ARBA00048552"/>
    </source>
</evidence>
<evidence type="ECO:0000256" key="7">
    <source>
        <dbReference type="ARBA" id="ARBA00022844"/>
    </source>
</evidence>
<keyword evidence="5 11" id="KW-0808">Transferase</keyword>
<keyword evidence="13" id="KW-1185">Reference proteome</keyword>
<dbReference type="GO" id="GO:0003899">
    <property type="term" value="F:DNA-directed RNA polymerase activity"/>
    <property type="evidence" value="ECO:0007669"/>
    <property type="project" value="UniProtKB-EC"/>
</dbReference>
<comment type="similarity">
    <text evidence="1 11">Belongs to the poxviridae DNA-directed RNA polymerase 35 kDa subunit family.</text>
</comment>
<protein>
    <recommendedName>
        <fullName evidence="3 11">DNA-directed RNA polymerase 35 kDa subunit</fullName>
        <ecNumber evidence="2 11">2.7.7.6</ecNumber>
    </recommendedName>
</protein>
<dbReference type="RefSeq" id="YP_009112845.1">
    <property type="nucleotide sequence ID" value="NC_025963.1"/>
</dbReference>
<evidence type="ECO:0000313" key="12">
    <source>
        <dbReference type="EMBL" id="AIZ77357.1"/>
    </source>
</evidence>
<comment type="subcellular location">
    <subcellularLocation>
        <location evidence="11">Virion</location>
    </subcellularLocation>
    <text evidence="11">All the enzymes and other proteins required to synthesize early mRNAs are packaged within the virion core along with the DNA genome. This is necessary because viral early mRNAs are synthesized within minutes after virus entry into the cell and are extruded through pores in the core particle.</text>
</comment>
<evidence type="ECO:0000256" key="8">
    <source>
        <dbReference type="ARBA" id="ARBA00023163"/>
    </source>
</evidence>
<dbReference type="GO" id="GO:0044423">
    <property type="term" value="C:virion component"/>
    <property type="evidence" value="ECO:0007669"/>
    <property type="project" value="UniProtKB-UniRule"/>
</dbReference>
<organism evidence="12 13">
    <name type="scientific">Parapoxvirus red deer/HL953</name>
    <dbReference type="NCBI Taxonomy" id="1579460"/>
    <lineage>
        <taxon>Viruses</taxon>
        <taxon>Varidnaviria</taxon>
        <taxon>Bamfordvirae</taxon>
        <taxon>Nucleocytoviricota</taxon>
        <taxon>Pokkesviricetes</taxon>
        <taxon>Chitovirales</taxon>
        <taxon>Poxviridae</taxon>
        <taxon>Chordopoxvirinae</taxon>
        <taxon>Parapoxvirus</taxon>
        <taxon>Parapoxvirus reddeerpox</taxon>
        <taxon>Red deerpox virus</taxon>
    </lineage>
</organism>
<evidence type="ECO:0000256" key="3">
    <source>
        <dbReference type="ARBA" id="ARBA00016965"/>
    </source>
</evidence>
<comment type="catalytic activity">
    <reaction evidence="10 11">
        <text>RNA(n) + a ribonucleoside 5'-triphosphate = RNA(n+1) + diphosphate</text>
        <dbReference type="Rhea" id="RHEA:21248"/>
        <dbReference type="Rhea" id="RHEA-COMP:14527"/>
        <dbReference type="Rhea" id="RHEA-COMP:17342"/>
        <dbReference type="ChEBI" id="CHEBI:33019"/>
        <dbReference type="ChEBI" id="CHEBI:61557"/>
        <dbReference type="ChEBI" id="CHEBI:140395"/>
        <dbReference type="EC" id="2.7.7.6"/>
    </reaction>
</comment>
<comment type="function">
    <text evidence="11">Part of the DNA-dependent RNA polymerase which catalyzes the transcription of viral DNA into RNA using the four ribonucleoside triphosphates as substrates. Responsible for the transcription of early, intermediate and late genes.</text>
</comment>
<dbReference type="KEGG" id="vg:22647504"/>
<evidence type="ECO:0000256" key="5">
    <source>
        <dbReference type="ARBA" id="ARBA00022679"/>
    </source>
</evidence>
<evidence type="ECO:0000256" key="6">
    <source>
        <dbReference type="ARBA" id="ARBA00022695"/>
    </source>
</evidence>
<dbReference type="Proteomes" id="UP000107385">
    <property type="component" value="Segment"/>
</dbReference>
<keyword evidence="7 11" id="KW-0946">Virion</keyword>
<keyword evidence="4 11" id="KW-0240">DNA-directed RNA polymerase</keyword>
<dbReference type="GeneID" id="22647504"/>